<feature type="transmembrane region" description="Helical" evidence="1">
    <location>
        <begin position="318"/>
        <end position="339"/>
    </location>
</feature>
<organism evidence="2 3">
    <name type="scientific">Babesia gibsoni</name>
    <dbReference type="NCBI Taxonomy" id="33632"/>
    <lineage>
        <taxon>Eukaryota</taxon>
        <taxon>Sar</taxon>
        <taxon>Alveolata</taxon>
        <taxon>Apicomplexa</taxon>
        <taxon>Aconoidasida</taxon>
        <taxon>Piroplasmida</taxon>
        <taxon>Babesiidae</taxon>
        <taxon>Babesia</taxon>
    </lineage>
</organism>
<accession>A0AAD8PEP6</accession>
<keyword evidence="1" id="KW-0812">Transmembrane</keyword>
<sequence length="373" mass="41520">MNVNLIQSGLNLANYLQSAFPPEDVKNTGENNELYKGTAQPNHPPALIRSLIDSGRFYFRLSHEDALNNLMCLFVPVGTVRKLVPDLYIPTVSICTFLLLRSIYIVFNTTPHPYLGDVFGRTVTRVCLVYITELIIHSALAYVMDPAPFQFDNLRQDSISTDRSSHSRMASPSFRNDAVRSMHAGINQQYGATKNPFGQSTVQVLVNNQVASPFNNVSPLGNVHATQSQYGQYGNNNEGPTGMMDGHYGNQTSAYTTTGNTKMQDTGGNNRYFGDNMGVSLTGTQGIHLPIKLFIMGYKYVLLDFYMLIAFLMPVKALIWLAAIYIAAASILFSVRSIAAMEDQRAHNNNPLMYVFPALQPVFCYILLPRLMK</sequence>
<keyword evidence="3" id="KW-1185">Reference proteome</keyword>
<protein>
    <submittedName>
        <fullName evidence="2">Uncharacterized protein</fullName>
    </submittedName>
</protein>
<keyword evidence="1" id="KW-0472">Membrane</keyword>
<dbReference type="EMBL" id="JAVEPI010000002">
    <property type="protein sequence ID" value="KAK1443944.1"/>
    <property type="molecule type" value="Genomic_DNA"/>
</dbReference>
<gene>
    <name evidence="2" type="ORF">BgAZ_208200</name>
</gene>
<dbReference type="AlphaFoldDB" id="A0AAD8PEP6"/>
<comment type="caution">
    <text evidence="2">The sequence shown here is derived from an EMBL/GenBank/DDBJ whole genome shotgun (WGS) entry which is preliminary data.</text>
</comment>
<dbReference type="Proteomes" id="UP001230268">
    <property type="component" value="Unassembled WGS sequence"/>
</dbReference>
<keyword evidence="1" id="KW-1133">Transmembrane helix</keyword>
<feature type="transmembrane region" description="Helical" evidence="1">
    <location>
        <begin position="351"/>
        <end position="368"/>
    </location>
</feature>
<reference evidence="2" key="1">
    <citation type="submission" date="2023-08" db="EMBL/GenBank/DDBJ databases">
        <title>Draft sequence of the Babesia gibsoni genome.</title>
        <authorList>
            <person name="Yamagishi J.Y."/>
            <person name="Xuan X.X."/>
        </authorList>
    </citation>
    <scope>NUCLEOTIDE SEQUENCE</scope>
    <source>
        <strain evidence="2">Azabu</strain>
    </source>
</reference>
<evidence type="ECO:0000256" key="1">
    <source>
        <dbReference type="SAM" id="Phobius"/>
    </source>
</evidence>
<proteinExistence type="predicted"/>
<name>A0AAD8PEP6_BABGI</name>
<evidence type="ECO:0000313" key="3">
    <source>
        <dbReference type="Proteomes" id="UP001230268"/>
    </source>
</evidence>
<evidence type="ECO:0000313" key="2">
    <source>
        <dbReference type="EMBL" id="KAK1443944.1"/>
    </source>
</evidence>